<feature type="domain" description="Ig-like" evidence="7">
    <location>
        <begin position="229"/>
        <end position="262"/>
    </location>
</feature>
<dbReference type="EMBL" id="UYJE01009374">
    <property type="protein sequence ID" value="VDI72931.1"/>
    <property type="molecule type" value="Genomic_DNA"/>
</dbReference>
<dbReference type="PANTHER" id="PTHR11640">
    <property type="entry name" value="NEPHRIN"/>
    <property type="match status" value="1"/>
</dbReference>
<dbReference type="InterPro" id="IPR013783">
    <property type="entry name" value="Ig-like_fold"/>
</dbReference>
<evidence type="ECO:0000256" key="1">
    <source>
        <dbReference type="ARBA" id="ARBA00004479"/>
    </source>
</evidence>
<evidence type="ECO:0000256" key="3">
    <source>
        <dbReference type="ARBA" id="ARBA00023157"/>
    </source>
</evidence>
<dbReference type="AlphaFoldDB" id="A0A8B6H3B8"/>
<dbReference type="GO" id="GO:0098609">
    <property type="term" value="P:cell-cell adhesion"/>
    <property type="evidence" value="ECO:0007669"/>
    <property type="project" value="TreeGrafter"/>
</dbReference>
<proteinExistence type="predicted"/>
<dbReference type="GO" id="GO:0005886">
    <property type="term" value="C:plasma membrane"/>
    <property type="evidence" value="ECO:0007669"/>
    <property type="project" value="TreeGrafter"/>
</dbReference>
<name>A0A8B6H3B8_MYTGA</name>
<dbReference type="InterPro" id="IPR007110">
    <property type="entry name" value="Ig-like_dom"/>
</dbReference>
<evidence type="ECO:0000256" key="4">
    <source>
        <dbReference type="ARBA" id="ARBA00023180"/>
    </source>
</evidence>
<feature type="chain" id="PRO_5032299944" description="Ig-like domain-containing protein" evidence="6">
    <location>
        <begin position="21"/>
        <end position="286"/>
    </location>
</feature>
<dbReference type="OrthoDB" id="6111375at2759"/>
<protein>
    <recommendedName>
        <fullName evidence="7">Ig-like domain-containing protein</fullName>
    </recommendedName>
</protein>
<keyword evidence="5" id="KW-0393">Immunoglobulin domain</keyword>
<accession>A0A8B6H3B8</accession>
<comment type="subcellular location">
    <subcellularLocation>
        <location evidence="1">Membrane</location>
        <topology evidence="1">Single-pass type I membrane protein</topology>
    </subcellularLocation>
</comment>
<dbReference type="GO" id="GO:0050839">
    <property type="term" value="F:cell adhesion molecule binding"/>
    <property type="evidence" value="ECO:0007669"/>
    <property type="project" value="TreeGrafter"/>
</dbReference>
<dbReference type="InterPro" id="IPR051275">
    <property type="entry name" value="Cell_adhesion_signaling"/>
</dbReference>
<comment type="caution">
    <text evidence="8">The sequence shown here is derived from an EMBL/GenBank/DDBJ whole genome shotgun (WGS) entry which is preliminary data.</text>
</comment>
<dbReference type="PROSITE" id="PS50835">
    <property type="entry name" value="IG_LIKE"/>
    <property type="match status" value="2"/>
</dbReference>
<gene>
    <name evidence="8" type="ORF">MGAL_10B022808</name>
</gene>
<evidence type="ECO:0000256" key="6">
    <source>
        <dbReference type="SAM" id="SignalP"/>
    </source>
</evidence>
<evidence type="ECO:0000259" key="7">
    <source>
        <dbReference type="PROSITE" id="PS50835"/>
    </source>
</evidence>
<feature type="domain" description="Ig-like" evidence="7">
    <location>
        <begin position="135"/>
        <end position="221"/>
    </location>
</feature>
<dbReference type="SUPFAM" id="SSF48726">
    <property type="entry name" value="Immunoglobulin"/>
    <property type="match status" value="3"/>
</dbReference>
<keyword evidence="4" id="KW-0325">Glycoprotein</keyword>
<keyword evidence="2" id="KW-0472">Membrane</keyword>
<evidence type="ECO:0000313" key="8">
    <source>
        <dbReference type="EMBL" id="VDI72931.1"/>
    </source>
</evidence>
<dbReference type="Gene3D" id="2.60.40.10">
    <property type="entry name" value="Immunoglobulins"/>
    <property type="match status" value="1"/>
</dbReference>
<dbReference type="InterPro" id="IPR036179">
    <property type="entry name" value="Ig-like_dom_sf"/>
</dbReference>
<dbReference type="PANTHER" id="PTHR11640:SF31">
    <property type="entry name" value="IRREGULAR CHIASM C-ROUGHEST PROTEIN-RELATED"/>
    <property type="match status" value="1"/>
</dbReference>
<sequence length="286" mass="32012">MSRDIMRLFVYISCFTGVFGITLQPSPTANIQRFSSMVLNCSLEKSWTTVAFHLGTLNIAFFFNKRTEACRNYAEPTPGLYQWYCDYNANTFYLTINNVTDTYNGKFIECMCTEENDVGRARTTINVQYPPSSSPSLIQIPNGPIIDGNKVRLVCNISGGNPLASIVWQCIGFTQTTQTGNNMTVSVIERVVTKDDNGKECRCIIKHPLLDLDKEVRSTLNVYYSPSTPSIIQTPSGPVNPGTLIIITCEIQGGNPLAVITWQCKDSTPMLLQETRFLMFLFPVYV</sequence>
<dbReference type="Proteomes" id="UP000596742">
    <property type="component" value="Unassembled WGS sequence"/>
</dbReference>
<evidence type="ECO:0000256" key="2">
    <source>
        <dbReference type="ARBA" id="ARBA00023136"/>
    </source>
</evidence>
<evidence type="ECO:0000256" key="5">
    <source>
        <dbReference type="ARBA" id="ARBA00023319"/>
    </source>
</evidence>
<keyword evidence="3" id="KW-1015">Disulfide bond</keyword>
<keyword evidence="9" id="KW-1185">Reference proteome</keyword>
<feature type="signal peptide" evidence="6">
    <location>
        <begin position="1"/>
        <end position="20"/>
    </location>
</feature>
<evidence type="ECO:0000313" key="9">
    <source>
        <dbReference type="Proteomes" id="UP000596742"/>
    </source>
</evidence>
<keyword evidence="6" id="KW-0732">Signal</keyword>
<reference evidence="8" key="1">
    <citation type="submission" date="2018-11" db="EMBL/GenBank/DDBJ databases">
        <authorList>
            <person name="Alioto T."/>
            <person name="Alioto T."/>
        </authorList>
    </citation>
    <scope>NUCLEOTIDE SEQUENCE</scope>
</reference>
<dbReference type="GO" id="GO:0005911">
    <property type="term" value="C:cell-cell junction"/>
    <property type="evidence" value="ECO:0007669"/>
    <property type="project" value="TreeGrafter"/>
</dbReference>
<organism evidence="8 9">
    <name type="scientific">Mytilus galloprovincialis</name>
    <name type="common">Mediterranean mussel</name>
    <dbReference type="NCBI Taxonomy" id="29158"/>
    <lineage>
        <taxon>Eukaryota</taxon>
        <taxon>Metazoa</taxon>
        <taxon>Spiralia</taxon>
        <taxon>Lophotrochozoa</taxon>
        <taxon>Mollusca</taxon>
        <taxon>Bivalvia</taxon>
        <taxon>Autobranchia</taxon>
        <taxon>Pteriomorphia</taxon>
        <taxon>Mytilida</taxon>
        <taxon>Mytiloidea</taxon>
        <taxon>Mytilidae</taxon>
        <taxon>Mytilinae</taxon>
        <taxon>Mytilus</taxon>
    </lineage>
</organism>